<evidence type="ECO:0000313" key="1">
    <source>
        <dbReference type="EMBL" id="KAJ7739661.1"/>
    </source>
</evidence>
<evidence type="ECO:0000313" key="2">
    <source>
        <dbReference type="Proteomes" id="UP001215280"/>
    </source>
</evidence>
<name>A0AAD7IBX8_9AGAR</name>
<organism evidence="1 2">
    <name type="scientific">Mycena maculata</name>
    <dbReference type="NCBI Taxonomy" id="230809"/>
    <lineage>
        <taxon>Eukaryota</taxon>
        <taxon>Fungi</taxon>
        <taxon>Dikarya</taxon>
        <taxon>Basidiomycota</taxon>
        <taxon>Agaricomycotina</taxon>
        <taxon>Agaricomycetes</taxon>
        <taxon>Agaricomycetidae</taxon>
        <taxon>Agaricales</taxon>
        <taxon>Marasmiineae</taxon>
        <taxon>Mycenaceae</taxon>
        <taxon>Mycena</taxon>
    </lineage>
</organism>
<dbReference type="Proteomes" id="UP001215280">
    <property type="component" value="Unassembled WGS sequence"/>
</dbReference>
<sequence length="553" mass="62229">MAASQCVDCGKRHPERVLVASPFQSLIAHQMLPTPSETVAIHDFLRATDAEIERRESDIARLLCEVEELRRSSHRHKAIIHPIRRLPSEILGEIFQQLNDVEAEKPYRYGLLPELRLLQPYMTSPRPHRAPLIFGEVCRQWRAIALSLPSLWNSISLDCTSANIRRNITLCDVWLKRSGALPLSIRFHRQPRGLNDRVSSKEAQDHRDLIGTILPYSHRWRFVDLEQLPALSYDALDQLPPESLPRLECLSVSYRYGDQSTSSMLSQTKPWAAFSIAPRLTYLLFDNVGGANVMTRRGEPLGFPWSQLTHICLEDCSLNDCHHILSQASTAIACTFDVTRSSSLEPTPVSHLHLQNLKLTSAVELRELWDCLTCSSLSTLYVEDPQTHVHGLLEFLSRSGKTIEDFTLDSSALDDTQSLACLRNMPILRRLTVEEFGTGTQFTDRVCEALTLASEGTMSPLVPNLEYLHLIGASFSHRAMARMLESRVRFSPHSSFKTVHLVTLRNMSDSAYGKLMTLGNLGLDIKVNIECYEGGPEGSEASDVDEADEDESD</sequence>
<dbReference type="EMBL" id="JARJLG010000131">
    <property type="protein sequence ID" value="KAJ7739661.1"/>
    <property type="molecule type" value="Genomic_DNA"/>
</dbReference>
<proteinExistence type="predicted"/>
<accession>A0AAD7IBX8</accession>
<dbReference type="Gene3D" id="1.20.1280.50">
    <property type="match status" value="1"/>
</dbReference>
<dbReference type="AlphaFoldDB" id="A0AAD7IBX8"/>
<reference evidence="1" key="1">
    <citation type="submission" date="2023-03" db="EMBL/GenBank/DDBJ databases">
        <title>Massive genome expansion in bonnet fungi (Mycena s.s.) driven by repeated elements and novel gene families across ecological guilds.</title>
        <authorList>
            <consortium name="Lawrence Berkeley National Laboratory"/>
            <person name="Harder C.B."/>
            <person name="Miyauchi S."/>
            <person name="Viragh M."/>
            <person name="Kuo A."/>
            <person name="Thoen E."/>
            <person name="Andreopoulos B."/>
            <person name="Lu D."/>
            <person name="Skrede I."/>
            <person name="Drula E."/>
            <person name="Henrissat B."/>
            <person name="Morin E."/>
            <person name="Kohler A."/>
            <person name="Barry K."/>
            <person name="LaButti K."/>
            <person name="Morin E."/>
            <person name="Salamov A."/>
            <person name="Lipzen A."/>
            <person name="Mereny Z."/>
            <person name="Hegedus B."/>
            <person name="Baldrian P."/>
            <person name="Stursova M."/>
            <person name="Weitz H."/>
            <person name="Taylor A."/>
            <person name="Grigoriev I.V."/>
            <person name="Nagy L.G."/>
            <person name="Martin F."/>
            <person name="Kauserud H."/>
        </authorList>
    </citation>
    <scope>NUCLEOTIDE SEQUENCE</scope>
    <source>
        <strain evidence="1">CBHHK188m</strain>
    </source>
</reference>
<keyword evidence="2" id="KW-1185">Reference proteome</keyword>
<protein>
    <recommendedName>
        <fullName evidence="3">F-box domain-containing protein</fullName>
    </recommendedName>
</protein>
<comment type="caution">
    <text evidence="1">The sequence shown here is derived from an EMBL/GenBank/DDBJ whole genome shotgun (WGS) entry which is preliminary data.</text>
</comment>
<dbReference type="SUPFAM" id="SSF52047">
    <property type="entry name" value="RNI-like"/>
    <property type="match status" value="1"/>
</dbReference>
<gene>
    <name evidence="1" type="ORF">DFH07DRAFT_76655</name>
</gene>
<evidence type="ECO:0008006" key="3">
    <source>
        <dbReference type="Google" id="ProtNLM"/>
    </source>
</evidence>